<feature type="compositionally biased region" description="Low complexity" evidence="1">
    <location>
        <begin position="1"/>
        <end position="24"/>
    </location>
</feature>
<accession>A0AAD5DWC9</accession>
<feature type="region of interest" description="Disordered" evidence="1">
    <location>
        <begin position="76"/>
        <end position="117"/>
    </location>
</feature>
<name>A0AAD5DWC9_9CHLO</name>
<comment type="caution">
    <text evidence="2">The sequence shown here is derived from an EMBL/GenBank/DDBJ whole genome shotgun (WGS) entry which is preliminary data.</text>
</comment>
<dbReference type="Proteomes" id="UP001205105">
    <property type="component" value="Unassembled WGS sequence"/>
</dbReference>
<keyword evidence="3" id="KW-1185">Reference proteome</keyword>
<evidence type="ECO:0000313" key="3">
    <source>
        <dbReference type="Proteomes" id="UP001205105"/>
    </source>
</evidence>
<feature type="region of interest" description="Disordered" evidence="1">
    <location>
        <begin position="1"/>
        <end position="60"/>
    </location>
</feature>
<dbReference type="EMBL" id="JADXDR010000038">
    <property type="protein sequence ID" value="KAI7843481.1"/>
    <property type="molecule type" value="Genomic_DNA"/>
</dbReference>
<protein>
    <submittedName>
        <fullName evidence="2">Uncharacterized protein</fullName>
    </submittedName>
</protein>
<reference evidence="2" key="1">
    <citation type="submission" date="2020-11" db="EMBL/GenBank/DDBJ databases">
        <title>Chlorella ohadii genome sequencing and assembly.</title>
        <authorList>
            <person name="Murik O."/>
            <person name="Treves H."/>
            <person name="Kedem I."/>
            <person name="Shotland Y."/>
            <person name="Kaplan A."/>
        </authorList>
    </citation>
    <scope>NUCLEOTIDE SEQUENCE</scope>
    <source>
        <strain evidence="2">1</strain>
    </source>
</reference>
<evidence type="ECO:0000313" key="2">
    <source>
        <dbReference type="EMBL" id="KAI7843481.1"/>
    </source>
</evidence>
<proteinExistence type="predicted"/>
<evidence type="ECO:0000256" key="1">
    <source>
        <dbReference type="SAM" id="MobiDB-lite"/>
    </source>
</evidence>
<sequence length="444" mass="46244">MWDLGPPATADAAAAMGKQAPPGAFASLDARSPYSSWRYASARESSDSEGAPLRHSPGSGVTAEVTWRAAGAALAARAAAGQSGEQHQSPTVETSPGASVEPAHGSLQQHQLSPSKRPAAVVLHSAVPPGMDAASYAAGELAALMSAFQQALPSQQALGQLFTAVDTLHSRLEEEAQQWRQLHGGAAATAAQLEVLAGRLEGVERQQLPALQAKWEELVCRGAPEQLQEVLGGVRQALALLAQQREQLLAERGDGPAHSMGSSGFMGRRLHWLLLAAAGYGQSLLSKADVAALLLSRRILLLPEDPAAASEQPPAIRRRLSAALGSLLLVAAVEAAYQGQQRALSRMPTLVRRATAPAQLGLRAARTAVWCAALVLAAEQARATCHAASDGVCGAVAAAAGAVRLPAWIWALPPLQRWQQWRQQRLEAAATDAKGSCCGAEAAC</sequence>
<dbReference type="AlphaFoldDB" id="A0AAD5DWC9"/>
<gene>
    <name evidence="2" type="ORF">COHA_002957</name>
</gene>
<organism evidence="2 3">
    <name type="scientific">Chlorella ohadii</name>
    <dbReference type="NCBI Taxonomy" id="2649997"/>
    <lineage>
        <taxon>Eukaryota</taxon>
        <taxon>Viridiplantae</taxon>
        <taxon>Chlorophyta</taxon>
        <taxon>core chlorophytes</taxon>
        <taxon>Trebouxiophyceae</taxon>
        <taxon>Chlorellales</taxon>
        <taxon>Chlorellaceae</taxon>
        <taxon>Chlorella clade</taxon>
        <taxon>Chlorella</taxon>
    </lineage>
</organism>
<feature type="compositionally biased region" description="Polar residues" evidence="1">
    <location>
        <begin position="83"/>
        <end position="97"/>
    </location>
</feature>